<dbReference type="OrthoDB" id="4252465at2"/>
<keyword evidence="2" id="KW-1185">Reference proteome</keyword>
<evidence type="ECO:0000313" key="2">
    <source>
        <dbReference type="Proteomes" id="UP000248039"/>
    </source>
</evidence>
<organism evidence="1 2">
    <name type="scientific">Streptomyces tateyamensis</name>
    <dbReference type="NCBI Taxonomy" id="565073"/>
    <lineage>
        <taxon>Bacteria</taxon>
        <taxon>Bacillati</taxon>
        <taxon>Actinomycetota</taxon>
        <taxon>Actinomycetes</taxon>
        <taxon>Kitasatosporales</taxon>
        <taxon>Streptomycetaceae</taxon>
        <taxon>Streptomyces</taxon>
    </lineage>
</organism>
<sequence length="71" mass="7302">MSDEAMIRNWKNIATRDGAAAFHPAGEIRLGQRGGPGQRAGLLAGLVGPVTYEGAMETSVSAMTVTSVTVA</sequence>
<proteinExistence type="predicted"/>
<dbReference type="EMBL" id="PYBW01000074">
    <property type="protein sequence ID" value="PYC77064.1"/>
    <property type="molecule type" value="Genomic_DNA"/>
</dbReference>
<protein>
    <submittedName>
        <fullName evidence="1">Uncharacterized protein</fullName>
    </submittedName>
</protein>
<accession>A0A2V4NME2</accession>
<comment type="caution">
    <text evidence="1">The sequence shown here is derived from an EMBL/GenBank/DDBJ whole genome shotgun (WGS) entry which is preliminary data.</text>
</comment>
<dbReference type="AlphaFoldDB" id="A0A2V4NME2"/>
<reference evidence="1 2" key="1">
    <citation type="submission" date="2018-03" db="EMBL/GenBank/DDBJ databases">
        <title>Bioinformatic expansion and discovery of thiopeptide antibiotics.</title>
        <authorList>
            <person name="Schwalen C.J."/>
            <person name="Hudson G.A."/>
            <person name="Mitchell D.A."/>
        </authorList>
    </citation>
    <scope>NUCLEOTIDE SEQUENCE [LARGE SCALE GENOMIC DNA]</scope>
    <source>
        <strain evidence="1 2">ATCC 21389</strain>
    </source>
</reference>
<dbReference type="Proteomes" id="UP000248039">
    <property type="component" value="Unassembled WGS sequence"/>
</dbReference>
<evidence type="ECO:0000313" key="1">
    <source>
        <dbReference type="EMBL" id="PYC77064.1"/>
    </source>
</evidence>
<dbReference type="RefSeq" id="WP_110671289.1">
    <property type="nucleotide sequence ID" value="NZ_PYBW01000074.1"/>
</dbReference>
<name>A0A2V4NME2_9ACTN</name>
<gene>
    <name evidence="1" type="ORF">C7C46_20240</name>
</gene>